<evidence type="ECO:0000313" key="2">
    <source>
        <dbReference type="Proteomes" id="UP001186974"/>
    </source>
</evidence>
<accession>A0ACC3DBG8</accession>
<feature type="non-terminal residue" evidence="1">
    <location>
        <position position="1"/>
    </location>
</feature>
<protein>
    <submittedName>
        <fullName evidence="1">Uncharacterized protein</fullName>
    </submittedName>
</protein>
<comment type="caution">
    <text evidence="1">The sequence shown here is derived from an EMBL/GenBank/DDBJ whole genome shotgun (WGS) entry which is preliminary data.</text>
</comment>
<dbReference type="EMBL" id="JAWDJW010006462">
    <property type="protein sequence ID" value="KAK3064636.1"/>
    <property type="molecule type" value="Genomic_DNA"/>
</dbReference>
<dbReference type="Proteomes" id="UP001186974">
    <property type="component" value="Unassembled WGS sequence"/>
</dbReference>
<gene>
    <name evidence="1" type="ORF">LTS18_005412</name>
</gene>
<evidence type="ECO:0000313" key="1">
    <source>
        <dbReference type="EMBL" id="KAK3064636.1"/>
    </source>
</evidence>
<reference evidence="1" key="1">
    <citation type="submission" date="2024-09" db="EMBL/GenBank/DDBJ databases">
        <title>Black Yeasts Isolated from many extreme environments.</title>
        <authorList>
            <person name="Coleine C."/>
            <person name="Stajich J.E."/>
            <person name="Selbmann L."/>
        </authorList>
    </citation>
    <scope>NUCLEOTIDE SEQUENCE</scope>
    <source>
        <strain evidence="1">CCFEE 5737</strain>
    </source>
</reference>
<sequence length="147" mass="16348">AQGAEEKRKWSAEREELEKRLVRYEARERERERERGDSSVSALTVPSHDAKKGGATSPMTTAVPDATIRGWKERVQSASETSSSQLLETDSMDALRRETTRLRGRLKTLEEALQELRSEGTAVQAVSEVIAGSSGRIRAVVDRVLQP</sequence>
<proteinExistence type="predicted"/>
<keyword evidence="2" id="KW-1185">Reference proteome</keyword>
<name>A0ACC3DBG8_9PEZI</name>
<organism evidence="1 2">
    <name type="scientific">Coniosporium uncinatum</name>
    <dbReference type="NCBI Taxonomy" id="93489"/>
    <lineage>
        <taxon>Eukaryota</taxon>
        <taxon>Fungi</taxon>
        <taxon>Dikarya</taxon>
        <taxon>Ascomycota</taxon>
        <taxon>Pezizomycotina</taxon>
        <taxon>Dothideomycetes</taxon>
        <taxon>Dothideomycetes incertae sedis</taxon>
        <taxon>Coniosporium</taxon>
    </lineage>
</organism>